<sequence>MTFAKQFALEGKVALVTGGGTGLGRAIAEGFLAAGCSRVYIASRKAEAIAAAAHKIDSNGRCVAVAVDLSNLAGVSALADAIAEREARLDILVNNAGLAWGAPFDHYPERGWDKVFGLNLKAPFFLIQALLGLLRAGGSPEDPARVINIGSIAGEMAKGTTTYSYGLSKSALHHMTRMLALDLGSSNITVNTIAPGRFASPLTASIVDDPERHAREAAMVPLGRWGTTAELGSIAIFLASPAAAYVTGATLVADGGLSLQHPINLGME</sequence>
<evidence type="ECO:0000256" key="1">
    <source>
        <dbReference type="ARBA" id="ARBA00006484"/>
    </source>
</evidence>
<dbReference type="InterPro" id="IPR052178">
    <property type="entry name" value="Sec_Metab_Biosynth_SDR"/>
</dbReference>
<dbReference type="PANTHER" id="PTHR43618">
    <property type="entry name" value="7-ALPHA-HYDROXYSTEROID DEHYDROGENASE"/>
    <property type="match status" value="1"/>
</dbReference>
<dbReference type="Pfam" id="PF13561">
    <property type="entry name" value="adh_short_C2"/>
    <property type="match status" value="1"/>
</dbReference>
<evidence type="ECO:0000313" key="5">
    <source>
        <dbReference type="Proteomes" id="UP001222770"/>
    </source>
</evidence>
<dbReference type="SUPFAM" id="SSF51735">
    <property type="entry name" value="NAD(P)-binding Rossmann-fold domains"/>
    <property type="match status" value="1"/>
</dbReference>
<dbReference type="InterPro" id="IPR036291">
    <property type="entry name" value="NAD(P)-bd_dom_sf"/>
</dbReference>
<dbReference type="Proteomes" id="UP001222770">
    <property type="component" value="Unassembled WGS sequence"/>
</dbReference>
<dbReference type="EMBL" id="JAROCY010000035">
    <property type="protein sequence ID" value="MDF8335670.1"/>
    <property type="molecule type" value="Genomic_DNA"/>
</dbReference>
<evidence type="ECO:0000256" key="3">
    <source>
        <dbReference type="ARBA" id="ARBA00023002"/>
    </source>
</evidence>
<reference evidence="4 5" key="1">
    <citation type="submission" date="2023-03" db="EMBL/GenBank/DDBJ databases">
        <title>Novosphingobium cyanobacteriorum sp. nov., isolated from a eutrophic reservoir during the Microcystis bloom period.</title>
        <authorList>
            <person name="Kang M."/>
            <person name="Le V."/>
            <person name="Ko S.-R."/>
            <person name="Lee S.-A."/>
            <person name="Ahn C.-Y."/>
        </authorList>
    </citation>
    <scope>NUCLEOTIDE SEQUENCE [LARGE SCALE GENOMIC DNA]</scope>
    <source>
        <strain evidence="4 5">HBC54</strain>
    </source>
</reference>
<accession>A0ABT6CR05</accession>
<comment type="similarity">
    <text evidence="1">Belongs to the short-chain dehydrogenases/reductases (SDR) family.</text>
</comment>
<comment type="caution">
    <text evidence="4">The sequence shown here is derived from an EMBL/GenBank/DDBJ whole genome shotgun (WGS) entry which is preliminary data.</text>
</comment>
<keyword evidence="5" id="KW-1185">Reference proteome</keyword>
<dbReference type="PRINTS" id="PR00080">
    <property type="entry name" value="SDRFAMILY"/>
</dbReference>
<keyword evidence="2" id="KW-0521">NADP</keyword>
<dbReference type="PANTHER" id="PTHR43618:SF8">
    <property type="entry name" value="7ALPHA-HYDROXYSTEROID DEHYDROGENASE"/>
    <property type="match status" value="1"/>
</dbReference>
<evidence type="ECO:0000256" key="2">
    <source>
        <dbReference type="ARBA" id="ARBA00022857"/>
    </source>
</evidence>
<protein>
    <submittedName>
        <fullName evidence="4">SDR family oxidoreductase</fullName>
    </submittedName>
</protein>
<dbReference type="RefSeq" id="WP_277280626.1">
    <property type="nucleotide sequence ID" value="NZ_JAROCY010000035.1"/>
</dbReference>
<organism evidence="4 5">
    <name type="scientific">Novosphingobium cyanobacteriorum</name>
    <dbReference type="NCBI Taxonomy" id="3024215"/>
    <lineage>
        <taxon>Bacteria</taxon>
        <taxon>Pseudomonadati</taxon>
        <taxon>Pseudomonadota</taxon>
        <taxon>Alphaproteobacteria</taxon>
        <taxon>Sphingomonadales</taxon>
        <taxon>Sphingomonadaceae</taxon>
        <taxon>Novosphingobium</taxon>
    </lineage>
</organism>
<name>A0ABT6CR05_9SPHN</name>
<keyword evidence="3" id="KW-0560">Oxidoreductase</keyword>
<evidence type="ECO:0000313" key="4">
    <source>
        <dbReference type="EMBL" id="MDF8335670.1"/>
    </source>
</evidence>
<gene>
    <name evidence="4" type="ORF">POM99_20895</name>
</gene>
<dbReference type="Gene3D" id="3.40.50.720">
    <property type="entry name" value="NAD(P)-binding Rossmann-like Domain"/>
    <property type="match status" value="1"/>
</dbReference>
<proteinExistence type="inferred from homology"/>
<dbReference type="InterPro" id="IPR002347">
    <property type="entry name" value="SDR_fam"/>
</dbReference>
<dbReference type="PRINTS" id="PR00081">
    <property type="entry name" value="GDHRDH"/>
</dbReference>